<evidence type="ECO:0000313" key="4">
    <source>
        <dbReference type="Proteomes" id="UP000242915"/>
    </source>
</evidence>
<feature type="region of interest" description="Disordered" evidence="1">
    <location>
        <begin position="132"/>
        <end position="168"/>
    </location>
</feature>
<feature type="compositionally biased region" description="Basic and acidic residues" evidence="1">
    <location>
        <begin position="156"/>
        <end position="168"/>
    </location>
</feature>
<evidence type="ECO:0000256" key="2">
    <source>
        <dbReference type="SAM" id="Phobius"/>
    </source>
</evidence>
<keyword evidence="2" id="KW-0472">Membrane</keyword>
<feature type="transmembrane region" description="Helical" evidence="2">
    <location>
        <begin position="97"/>
        <end position="118"/>
    </location>
</feature>
<proteinExistence type="predicted"/>
<dbReference type="AlphaFoldDB" id="A0A239A268"/>
<feature type="transmembrane region" description="Helical" evidence="2">
    <location>
        <begin position="48"/>
        <end position="64"/>
    </location>
</feature>
<evidence type="ECO:0000313" key="3">
    <source>
        <dbReference type="EMBL" id="SNR89188.1"/>
    </source>
</evidence>
<dbReference type="Proteomes" id="UP000242915">
    <property type="component" value="Unassembled WGS sequence"/>
</dbReference>
<sequence>MPAILPGICHLMFENENLLAWAVYAVAALGCLLVWFRLTRWMWRYVREPLRVLVAVLLFSPTIVDPGKELFAPAIAVSALDILFKVGNNLWRAVADLALYGMIAFAAYLVFVAIRWPIERWWKERRQARLEPEEEQDPRTLREIMDDGDAEPTYAQHDRHGMRVEPRL</sequence>
<gene>
    <name evidence="3" type="ORF">SAMN05216255_0831</name>
</gene>
<evidence type="ECO:0000256" key="1">
    <source>
        <dbReference type="SAM" id="MobiDB-lite"/>
    </source>
</evidence>
<name>A0A239A268_9PSED</name>
<feature type="compositionally biased region" description="Basic and acidic residues" evidence="1">
    <location>
        <begin position="132"/>
        <end position="145"/>
    </location>
</feature>
<accession>A0A239A268</accession>
<protein>
    <submittedName>
        <fullName evidence="3">Uncharacterized protein</fullName>
    </submittedName>
</protein>
<organism evidence="3 4">
    <name type="scientific">Pseudomonas segetis</name>
    <dbReference type="NCBI Taxonomy" id="298908"/>
    <lineage>
        <taxon>Bacteria</taxon>
        <taxon>Pseudomonadati</taxon>
        <taxon>Pseudomonadota</taxon>
        <taxon>Gammaproteobacteria</taxon>
        <taxon>Pseudomonadales</taxon>
        <taxon>Pseudomonadaceae</taxon>
        <taxon>Pseudomonas</taxon>
    </lineage>
</organism>
<keyword evidence="4" id="KW-1185">Reference proteome</keyword>
<dbReference type="EMBL" id="FZOG01000001">
    <property type="protein sequence ID" value="SNR89188.1"/>
    <property type="molecule type" value="Genomic_DNA"/>
</dbReference>
<feature type="transmembrane region" description="Helical" evidence="2">
    <location>
        <begin position="18"/>
        <end position="36"/>
    </location>
</feature>
<reference evidence="4" key="1">
    <citation type="submission" date="2017-06" db="EMBL/GenBank/DDBJ databases">
        <authorList>
            <person name="Varghese N."/>
            <person name="Submissions S."/>
        </authorList>
    </citation>
    <scope>NUCLEOTIDE SEQUENCE [LARGE SCALE GENOMIC DNA]</scope>
    <source>
        <strain evidence="4">CIP 108523</strain>
    </source>
</reference>
<keyword evidence="2" id="KW-1133">Transmembrane helix</keyword>
<keyword evidence="2" id="KW-0812">Transmembrane</keyword>